<evidence type="ECO:0000256" key="4">
    <source>
        <dbReference type="ARBA" id="ARBA00023136"/>
    </source>
</evidence>
<comment type="subcellular location">
    <subcellularLocation>
        <location evidence="1">Membrane</location>
        <topology evidence="1">Multi-pass membrane protein</topology>
    </subcellularLocation>
</comment>
<feature type="domain" description="Yip1" evidence="6">
    <location>
        <begin position="27"/>
        <end position="210"/>
    </location>
</feature>
<evidence type="ECO:0000259" key="6">
    <source>
        <dbReference type="Pfam" id="PF04893"/>
    </source>
</evidence>
<evidence type="ECO:0000313" key="8">
    <source>
        <dbReference type="Proteomes" id="UP001269375"/>
    </source>
</evidence>
<gene>
    <name evidence="7" type="ORF">QC825_10300</name>
</gene>
<proteinExistence type="predicted"/>
<organism evidence="7 8">
    <name type="scientific">Larsenimonas suaedae</name>
    <dbReference type="NCBI Taxonomy" id="1851019"/>
    <lineage>
        <taxon>Bacteria</taxon>
        <taxon>Pseudomonadati</taxon>
        <taxon>Pseudomonadota</taxon>
        <taxon>Gammaproteobacteria</taxon>
        <taxon>Oceanospirillales</taxon>
        <taxon>Halomonadaceae</taxon>
        <taxon>Larsenimonas</taxon>
    </lineage>
</organism>
<dbReference type="RefSeq" id="WP_285836110.1">
    <property type="nucleotide sequence ID" value="NZ_JBHTCL010000002.1"/>
</dbReference>
<name>A0ABU1GWT0_9GAMM</name>
<evidence type="ECO:0000256" key="2">
    <source>
        <dbReference type="ARBA" id="ARBA00022692"/>
    </source>
</evidence>
<evidence type="ECO:0000256" key="5">
    <source>
        <dbReference type="SAM" id="Phobius"/>
    </source>
</evidence>
<keyword evidence="2 5" id="KW-0812">Transmembrane</keyword>
<feature type="transmembrane region" description="Helical" evidence="5">
    <location>
        <begin position="121"/>
        <end position="142"/>
    </location>
</feature>
<sequence>MIRKHSKGARLTRTSYLAQRRSSPWIALWLTPRHTMTDLLKIAAPRAYAMVLILSMGWVWSIETASLAGIGLTHGLMAIVGLVVLGGAASGVLGMALMVALTTMMGRALGGRGTALDLFKVLLWSNVPLCLVLLLELTQIALTGMNYFTVGDAVSGQAAALVMSFIKMGLIVFGWYLTVVGVAQAHRCSKVQAALITAATFLSMLVIAVVTIAQALSFQLL</sequence>
<feature type="transmembrane region" description="Helical" evidence="5">
    <location>
        <begin position="47"/>
        <end position="70"/>
    </location>
</feature>
<evidence type="ECO:0000256" key="1">
    <source>
        <dbReference type="ARBA" id="ARBA00004141"/>
    </source>
</evidence>
<feature type="transmembrane region" description="Helical" evidence="5">
    <location>
        <begin position="76"/>
        <end position="101"/>
    </location>
</feature>
<keyword evidence="8" id="KW-1185">Reference proteome</keyword>
<dbReference type="InterPro" id="IPR006977">
    <property type="entry name" value="Yip1_dom"/>
</dbReference>
<evidence type="ECO:0000313" key="7">
    <source>
        <dbReference type="EMBL" id="MDR5896463.1"/>
    </source>
</evidence>
<dbReference type="Proteomes" id="UP001269375">
    <property type="component" value="Unassembled WGS sequence"/>
</dbReference>
<evidence type="ECO:0000256" key="3">
    <source>
        <dbReference type="ARBA" id="ARBA00022989"/>
    </source>
</evidence>
<dbReference type="EMBL" id="JARWAO010000005">
    <property type="protein sequence ID" value="MDR5896463.1"/>
    <property type="molecule type" value="Genomic_DNA"/>
</dbReference>
<dbReference type="Pfam" id="PF04893">
    <property type="entry name" value="Yip1"/>
    <property type="match status" value="1"/>
</dbReference>
<protein>
    <submittedName>
        <fullName evidence="7">YIP1 family protein</fullName>
    </submittedName>
</protein>
<feature type="transmembrane region" description="Helical" evidence="5">
    <location>
        <begin position="195"/>
        <end position="216"/>
    </location>
</feature>
<reference evidence="7 8" key="1">
    <citation type="submission" date="2023-04" db="EMBL/GenBank/DDBJ databases">
        <title>A long-awaited taxogenomic arrangement of the family Halomonadaceae.</title>
        <authorList>
            <person name="De La Haba R."/>
            <person name="Chuvochina M."/>
            <person name="Wittouck S."/>
            <person name="Arahal D.R."/>
            <person name="Sanchez-Porro C."/>
            <person name="Hugenholtz P."/>
            <person name="Ventosa A."/>
        </authorList>
    </citation>
    <scope>NUCLEOTIDE SEQUENCE [LARGE SCALE GENOMIC DNA]</scope>
    <source>
        <strain evidence="7 8">DSM 22428</strain>
    </source>
</reference>
<feature type="transmembrane region" description="Helical" evidence="5">
    <location>
        <begin position="162"/>
        <end position="183"/>
    </location>
</feature>
<keyword evidence="3 5" id="KW-1133">Transmembrane helix</keyword>
<keyword evidence="4 5" id="KW-0472">Membrane</keyword>
<accession>A0ABU1GWT0</accession>
<comment type="caution">
    <text evidence="7">The sequence shown here is derived from an EMBL/GenBank/DDBJ whole genome shotgun (WGS) entry which is preliminary data.</text>
</comment>